<dbReference type="Gene3D" id="3.40.630.10">
    <property type="entry name" value="Zn peptidases"/>
    <property type="match status" value="1"/>
</dbReference>
<dbReference type="SUPFAM" id="SSF53187">
    <property type="entry name" value="Zn-dependent exopeptidases"/>
    <property type="match status" value="1"/>
</dbReference>
<dbReference type="Proteomes" id="UP000215002">
    <property type="component" value="Chromosome"/>
</dbReference>
<dbReference type="GO" id="GO:0008235">
    <property type="term" value="F:metalloexopeptidase activity"/>
    <property type="evidence" value="ECO:0007669"/>
    <property type="project" value="InterPro"/>
</dbReference>
<dbReference type="SUPFAM" id="SSF52025">
    <property type="entry name" value="PA domain"/>
    <property type="match status" value="1"/>
</dbReference>
<name>A0A223P2J9_9SPHI</name>
<dbReference type="PANTHER" id="PTHR12147">
    <property type="entry name" value="METALLOPEPTIDASE M28 FAMILY MEMBER"/>
    <property type="match status" value="1"/>
</dbReference>
<proteinExistence type="predicted"/>
<dbReference type="Pfam" id="PF02225">
    <property type="entry name" value="PA"/>
    <property type="match status" value="1"/>
</dbReference>
<dbReference type="GO" id="GO:0006508">
    <property type="term" value="P:proteolysis"/>
    <property type="evidence" value="ECO:0007669"/>
    <property type="project" value="UniProtKB-KW"/>
</dbReference>
<keyword evidence="1" id="KW-0031">Aminopeptidase</keyword>
<dbReference type="EMBL" id="CP022743">
    <property type="protein sequence ID" value="ASU36312.1"/>
    <property type="molecule type" value="Genomic_DNA"/>
</dbReference>
<organism evidence="10 11">
    <name type="scientific">Mucilaginibacter xinganensis</name>
    <dbReference type="NCBI Taxonomy" id="1234841"/>
    <lineage>
        <taxon>Bacteria</taxon>
        <taxon>Pseudomonadati</taxon>
        <taxon>Bacteroidota</taxon>
        <taxon>Sphingobacteriia</taxon>
        <taxon>Sphingobacteriales</taxon>
        <taxon>Sphingobacteriaceae</taxon>
        <taxon>Mucilaginibacter</taxon>
    </lineage>
</organism>
<dbReference type="Gene3D" id="3.50.30.30">
    <property type="match status" value="1"/>
</dbReference>
<dbReference type="InterPro" id="IPR046450">
    <property type="entry name" value="PA_dom_sf"/>
</dbReference>
<gene>
    <name evidence="10" type="ORF">MuYL_4427</name>
</gene>
<dbReference type="InterPro" id="IPR007484">
    <property type="entry name" value="Peptidase_M28"/>
</dbReference>
<evidence type="ECO:0000256" key="4">
    <source>
        <dbReference type="ARBA" id="ARBA00022729"/>
    </source>
</evidence>
<accession>A0A223P2J9</accession>
<evidence type="ECO:0000256" key="6">
    <source>
        <dbReference type="ARBA" id="ARBA00022833"/>
    </source>
</evidence>
<evidence type="ECO:0000256" key="1">
    <source>
        <dbReference type="ARBA" id="ARBA00022438"/>
    </source>
</evidence>
<evidence type="ECO:0000256" key="7">
    <source>
        <dbReference type="SAM" id="SignalP"/>
    </source>
</evidence>
<feature type="domain" description="Peptidase M28" evidence="9">
    <location>
        <begin position="300"/>
        <end position="505"/>
    </location>
</feature>
<dbReference type="InterPro" id="IPR003137">
    <property type="entry name" value="PA_domain"/>
</dbReference>
<sequence length="544" mass="58178">MVRINKTLLICTLALVSRTAFSQQIKLSAEVEQALGKVDTGQFKIDIAYLADDKLKGRAPGTPGFRMGVDYVVSRLKRMGVKPAGEHGTWLQDVKFRKAFVKSAELTLTGATSIPAVKSGVDYVIYPNPETAEVTLSAPIAFLGFGVSEPSIGYDDYAGIDVKGKVVLVTRGAPDKFSSSVSAHTMNPTTILKAAADHGAVGVIICSTDSAAKLNSPKSGIYSVMNTDGSVAISRIYYSKQVKALGLFNYTVFNALAQQSGKTIPALIAQLKSGQPASFAISAGVNISYTSTYQDIVSYNVIGKIEGSDPKLKEEYVVHSAHLDHLGIGKPVEGDSIYNGAHDNASGVASVLGIAEIYSSIGHKPKRSILTVLLTGEELGDLGSGYFAAHPTVPVKSIVADVNTDMPTIIAPLLSVTALGAEHSSLINPVNQAAAYLDLGVEPDPEPKQARFTRSDQYSFVVNGIPALHIKYGSKTADGKNNLNDFVAKWRAKYYHKPQDDINGIFNFAAGKKYAQLNFLIGYLVAEDPARPIWNKGDIFEVKN</sequence>
<keyword evidence="4 7" id="KW-0732">Signal</keyword>
<evidence type="ECO:0000313" key="11">
    <source>
        <dbReference type="Proteomes" id="UP000215002"/>
    </source>
</evidence>
<protein>
    <submittedName>
        <fullName evidence="10">Peptidase M28</fullName>
    </submittedName>
</protein>
<feature type="signal peptide" evidence="7">
    <location>
        <begin position="1"/>
        <end position="22"/>
    </location>
</feature>
<dbReference type="RefSeq" id="WP_094572343.1">
    <property type="nucleotide sequence ID" value="NZ_CP022743.1"/>
</dbReference>
<dbReference type="GO" id="GO:0046872">
    <property type="term" value="F:metal ion binding"/>
    <property type="evidence" value="ECO:0007669"/>
    <property type="project" value="UniProtKB-KW"/>
</dbReference>
<evidence type="ECO:0000259" key="9">
    <source>
        <dbReference type="Pfam" id="PF04389"/>
    </source>
</evidence>
<dbReference type="OrthoDB" id="1521787at2"/>
<feature type="domain" description="PA" evidence="8">
    <location>
        <begin position="155"/>
        <end position="215"/>
    </location>
</feature>
<keyword evidence="3" id="KW-0479">Metal-binding</keyword>
<dbReference type="GO" id="GO:0004177">
    <property type="term" value="F:aminopeptidase activity"/>
    <property type="evidence" value="ECO:0007669"/>
    <property type="project" value="UniProtKB-KW"/>
</dbReference>
<keyword evidence="2" id="KW-0645">Protease</keyword>
<evidence type="ECO:0000313" key="10">
    <source>
        <dbReference type="EMBL" id="ASU36312.1"/>
    </source>
</evidence>
<dbReference type="KEGG" id="muc:MuYL_4427"/>
<reference evidence="10 11" key="1">
    <citation type="submission" date="2017-08" db="EMBL/GenBank/DDBJ databases">
        <title>Complete genome sequence of Mucilaginibacter sp. strain BJC16-A31.</title>
        <authorList>
            <consortium name="Henan University of Science and Technology"/>
            <person name="You X."/>
        </authorList>
    </citation>
    <scope>NUCLEOTIDE SEQUENCE [LARGE SCALE GENOMIC DNA]</scope>
    <source>
        <strain evidence="10 11">BJC16-A31</strain>
    </source>
</reference>
<evidence type="ECO:0000259" key="8">
    <source>
        <dbReference type="Pfam" id="PF02225"/>
    </source>
</evidence>
<dbReference type="Pfam" id="PF04389">
    <property type="entry name" value="Peptidase_M28"/>
    <property type="match status" value="1"/>
</dbReference>
<evidence type="ECO:0000256" key="3">
    <source>
        <dbReference type="ARBA" id="ARBA00022723"/>
    </source>
</evidence>
<keyword evidence="5" id="KW-0378">Hydrolase</keyword>
<dbReference type="AlphaFoldDB" id="A0A223P2J9"/>
<evidence type="ECO:0000256" key="5">
    <source>
        <dbReference type="ARBA" id="ARBA00022801"/>
    </source>
</evidence>
<dbReference type="InterPro" id="IPR045175">
    <property type="entry name" value="M28_fam"/>
</dbReference>
<dbReference type="PANTHER" id="PTHR12147:SF56">
    <property type="entry name" value="AMINOPEPTIDASE YDR415C-RELATED"/>
    <property type="match status" value="1"/>
</dbReference>
<keyword evidence="11" id="KW-1185">Reference proteome</keyword>
<evidence type="ECO:0000256" key="2">
    <source>
        <dbReference type="ARBA" id="ARBA00022670"/>
    </source>
</evidence>
<feature type="chain" id="PRO_5012601141" evidence="7">
    <location>
        <begin position="23"/>
        <end position="544"/>
    </location>
</feature>
<keyword evidence="6" id="KW-0862">Zinc</keyword>